<dbReference type="EMBL" id="JH930470">
    <property type="protein sequence ID" value="EKM58039.1"/>
    <property type="molecule type" value="Genomic_DNA"/>
</dbReference>
<name>K5WG20_PHACS</name>
<keyword evidence="3" id="KW-1185">Reference proteome</keyword>
<organism evidence="2 3">
    <name type="scientific">Phanerochaete carnosa (strain HHB-10118-sp)</name>
    <name type="common">White-rot fungus</name>
    <name type="synonym">Peniophora carnosa</name>
    <dbReference type="NCBI Taxonomy" id="650164"/>
    <lineage>
        <taxon>Eukaryota</taxon>
        <taxon>Fungi</taxon>
        <taxon>Dikarya</taxon>
        <taxon>Basidiomycota</taxon>
        <taxon>Agaricomycotina</taxon>
        <taxon>Agaricomycetes</taxon>
        <taxon>Polyporales</taxon>
        <taxon>Phanerochaetaceae</taxon>
        <taxon>Phanerochaete</taxon>
    </lineage>
</organism>
<feature type="region of interest" description="Disordered" evidence="1">
    <location>
        <begin position="200"/>
        <end position="224"/>
    </location>
</feature>
<evidence type="ECO:0000313" key="3">
    <source>
        <dbReference type="Proteomes" id="UP000008370"/>
    </source>
</evidence>
<dbReference type="RefSeq" id="XP_007393367.1">
    <property type="nucleotide sequence ID" value="XM_007393305.1"/>
</dbReference>
<dbReference type="HOGENOM" id="CLU_089006_0_0_1"/>
<dbReference type="KEGG" id="pco:PHACADRAFT_182430"/>
<dbReference type="OrthoDB" id="2590620at2759"/>
<evidence type="ECO:0000256" key="1">
    <source>
        <dbReference type="SAM" id="MobiDB-lite"/>
    </source>
</evidence>
<feature type="region of interest" description="Disordered" evidence="1">
    <location>
        <begin position="1"/>
        <end position="121"/>
    </location>
</feature>
<dbReference type="AlphaFoldDB" id="K5WG20"/>
<feature type="compositionally biased region" description="Low complexity" evidence="1">
    <location>
        <begin position="12"/>
        <end position="25"/>
    </location>
</feature>
<evidence type="ECO:0000313" key="2">
    <source>
        <dbReference type="EMBL" id="EKM58039.1"/>
    </source>
</evidence>
<feature type="compositionally biased region" description="Polar residues" evidence="1">
    <location>
        <begin position="1"/>
        <end position="11"/>
    </location>
</feature>
<protein>
    <submittedName>
        <fullName evidence="2">Uncharacterized protein</fullName>
    </submittedName>
</protein>
<reference evidence="2 3" key="1">
    <citation type="journal article" date="2012" name="BMC Genomics">
        <title>Comparative genomics of the white-rot fungi, Phanerochaete carnosa and P. chrysosporium, to elucidate the genetic basis of the distinct wood types they colonize.</title>
        <authorList>
            <person name="Suzuki H."/>
            <person name="MacDonald J."/>
            <person name="Syed K."/>
            <person name="Salamov A."/>
            <person name="Hori C."/>
            <person name="Aerts A."/>
            <person name="Henrissat B."/>
            <person name="Wiebenga A."/>
            <person name="vanKuyk P.A."/>
            <person name="Barry K."/>
            <person name="Lindquist E."/>
            <person name="LaButti K."/>
            <person name="Lapidus A."/>
            <person name="Lucas S."/>
            <person name="Coutinho P."/>
            <person name="Gong Y."/>
            <person name="Samejima M."/>
            <person name="Mahadevan R."/>
            <person name="Abou-Zaid M."/>
            <person name="de Vries R.P."/>
            <person name="Igarashi K."/>
            <person name="Yadav J.S."/>
            <person name="Grigoriev I.V."/>
            <person name="Master E.R."/>
        </authorList>
    </citation>
    <scope>NUCLEOTIDE SEQUENCE [LARGE SCALE GENOMIC DNA]</scope>
    <source>
        <strain evidence="2 3">HHB-10118-sp</strain>
    </source>
</reference>
<feature type="compositionally biased region" description="Gly residues" evidence="1">
    <location>
        <begin position="200"/>
        <end position="212"/>
    </location>
</feature>
<dbReference type="InParanoid" id="K5WG20"/>
<dbReference type="Proteomes" id="UP000008370">
    <property type="component" value="Unassembled WGS sequence"/>
</dbReference>
<gene>
    <name evidence="2" type="ORF">PHACADRAFT_182430</name>
</gene>
<proteinExistence type="predicted"/>
<feature type="compositionally biased region" description="Polar residues" evidence="1">
    <location>
        <begin position="108"/>
        <end position="121"/>
    </location>
</feature>
<sequence length="224" mass="22342">MPLFGNQNNRNTATGAGPTTGTGAAYNGHAANERVGPLGTGTGPSMDPAQPAPGGGYGHNNTTAGHGAYQQGMTSMPPERYNNQTGVAGDPYANTVGNNDVAPAAHLSSGQRSGKASSTTGKMERIAGTMFCNQTLKAKGMQKEQQAQAFAAQSAELSEAQRLEQEASIRRQRAVDHGAHPANKALGGAAQAQEFGGNFGPTGSAGAGGLSGSGVVPGAHGGAL</sequence>
<accession>K5WG20</accession>
<dbReference type="GeneID" id="18910082"/>